<dbReference type="EMBL" id="FTNR01000007">
    <property type="protein sequence ID" value="SIS00871.1"/>
    <property type="molecule type" value="Genomic_DNA"/>
</dbReference>
<dbReference type="PANTHER" id="PTHR39662">
    <property type="entry name" value="DUF354 DOMAIN-CONTAINING PROTEIN-RELATED"/>
    <property type="match status" value="1"/>
</dbReference>
<evidence type="ECO:0000313" key="1">
    <source>
        <dbReference type="EMBL" id="SIS00871.1"/>
    </source>
</evidence>
<dbReference type="AlphaFoldDB" id="A0A1N7FKM0"/>
<dbReference type="Proteomes" id="UP000185936">
    <property type="component" value="Unassembled WGS sequence"/>
</dbReference>
<protein>
    <recommendedName>
        <fullName evidence="3">DUF354 domain-containing protein</fullName>
    </recommendedName>
</protein>
<dbReference type="SUPFAM" id="SSF53756">
    <property type="entry name" value="UDP-Glycosyltransferase/glycogen phosphorylase"/>
    <property type="match status" value="1"/>
</dbReference>
<proteinExistence type="predicted"/>
<dbReference type="Gene3D" id="3.40.50.2000">
    <property type="entry name" value="Glycogen Phosphorylase B"/>
    <property type="match status" value="1"/>
</dbReference>
<dbReference type="InterPro" id="IPR007152">
    <property type="entry name" value="DUF354"/>
</dbReference>
<dbReference type="PANTHER" id="PTHR39662:SF1">
    <property type="entry name" value="DUF354 DOMAIN-CONTAINING PROTEIN"/>
    <property type="match status" value="1"/>
</dbReference>
<accession>A0A1N7FKM0</accession>
<evidence type="ECO:0008006" key="3">
    <source>
        <dbReference type="Google" id="ProtNLM"/>
    </source>
</evidence>
<sequence>MEAVAIRLQSIDGGYAGSMRILVFANTPAHVHLYRHTVDRLAAAGHDVLVLTREYTCTTDLLEFFGMPYRVYGTHGTDSYSKLRFARELGGQFVTIAREAVRFDPDVIFGRGPYAAYAGTLARAPVVLVLDDEPGDFNHTVSRPFAETILSPAVTRRDLGDDHYTFEGFKECAYLHPDVFSRDENVREFLGVDPDEPYVIARFNALDALHDTDLEGFSPPQRRDLIERLSEHATVFVSDEGGEMDLHDLPARPYDLHPALIHDAMADASLLVADTGTMATEAALLGTPAFRYRGTDDHEYGEFQELERAGLAEQFDEYAAVRDRSLEILADDDAPARWQRRRQAYVAGLVNLTEVLVAVAESRGAIDRLSPSTRQALQRGRETPKP</sequence>
<dbReference type="Pfam" id="PF04007">
    <property type="entry name" value="DUF354"/>
    <property type="match status" value="1"/>
</dbReference>
<dbReference type="STRING" id="308853.SAMN05421752_10778"/>
<keyword evidence="2" id="KW-1185">Reference proteome</keyword>
<reference evidence="2" key="1">
    <citation type="submission" date="2017-01" db="EMBL/GenBank/DDBJ databases">
        <authorList>
            <person name="Varghese N."/>
            <person name="Submissions S."/>
        </authorList>
    </citation>
    <scope>NUCLEOTIDE SEQUENCE [LARGE SCALE GENOMIC DNA]</scope>
    <source>
        <strain evidence="2">type strain: HArc-</strain>
    </source>
</reference>
<gene>
    <name evidence="1" type="ORF">SAMN05421752_10778</name>
</gene>
<organism evidence="1 2">
    <name type="scientific">Natronorubrum thiooxidans</name>
    <dbReference type="NCBI Taxonomy" id="308853"/>
    <lineage>
        <taxon>Archaea</taxon>
        <taxon>Methanobacteriati</taxon>
        <taxon>Methanobacteriota</taxon>
        <taxon>Stenosarchaea group</taxon>
        <taxon>Halobacteria</taxon>
        <taxon>Halobacteriales</taxon>
        <taxon>Natrialbaceae</taxon>
        <taxon>Natronorubrum</taxon>
    </lineage>
</organism>
<name>A0A1N7FKM0_9EURY</name>
<evidence type="ECO:0000313" key="2">
    <source>
        <dbReference type="Proteomes" id="UP000185936"/>
    </source>
</evidence>